<evidence type="ECO:0000259" key="2">
    <source>
        <dbReference type="Pfam" id="PF15928"/>
    </source>
</evidence>
<dbReference type="Pfam" id="PF15928">
    <property type="entry name" value="DUF4746"/>
    <property type="match status" value="1"/>
</dbReference>
<organism evidence="3 4">
    <name type="scientific">Drosophila hydei</name>
    <name type="common">Fruit fly</name>
    <dbReference type="NCBI Taxonomy" id="7224"/>
    <lineage>
        <taxon>Eukaryota</taxon>
        <taxon>Metazoa</taxon>
        <taxon>Ecdysozoa</taxon>
        <taxon>Arthropoda</taxon>
        <taxon>Hexapoda</taxon>
        <taxon>Insecta</taxon>
        <taxon>Pterygota</taxon>
        <taxon>Neoptera</taxon>
        <taxon>Endopterygota</taxon>
        <taxon>Diptera</taxon>
        <taxon>Brachycera</taxon>
        <taxon>Muscomorpha</taxon>
        <taxon>Ephydroidea</taxon>
        <taxon>Drosophilidae</taxon>
        <taxon>Drosophila</taxon>
    </lineage>
</organism>
<accession>A0A6J1LK06</accession>
<evidence type="ECO:0000256" key="1">
    <source>
        <dbReference type="SAM" id="MobiDB-lite"/>
    </source>
</evidence>
<evidence type="ECO:0000313" key="4">
    <source>
        <dbReference type="RefSeq" id="XP_023166837.1"/>
    </source>
</evidence>
<dbReference type="OrthoDB" id="10263751at2759"/>
<gene>
    <name evidence="4" type="primary">LOC111596738</name>
</gene>
<feature type="region of interest" description="Disordered" evidence="1">
    <location>
        <begin position="204"/>
        <end position="281"/>
    </location>
</feature>
<dbReference type="GeneID" id="111596738"/>
<dbReference type="RefSeq" id="XP_023166837.1">
    <property type="nucleotide sequence ID" value="XM_023311069.2"/>
</dbReference>
<sequence length="281" mass="31065">MRINNRSSFYTEPQSQQHRTKFQNGFKFSAETKPEDQSEEQELEDDLQFKTIQIPPIWVASDHRTHAALIYTYFRGQTASFLPADPVPEAPHIIMTFDAYKKKDLINLVNACREDVPLYGFFSSDNPEVAVFIANSVDKYNTKPYVPTDKIVLKVNKGPGPTIALLMEYGPSYVSPNSVVGHKEAAKFFPPSYKSALQEEAELHAVKAEKPKKRKKNKKGADAEESEQPGANAQDNQLEADEAAKVSPEEGASTTSSGEDSCESRPATADGNNLPADGPQP</sequence>
<proteinExistence type="predicted"/>
<dbReference type="Proteomes" id="UP000504633">
    <property type="component" value="Unplaced"/>
</dbReference>
<reference evidence="4" key="1">
    <citation type="submission" date="2025-08" db="UniProtKB">
        <authorList>
            <consortium name="RefSeq"/>
        </authorList>
    </citation>
    <scope>IDENTIFICATION</scope>
    <source>
        <strain evidence="4">15085-1641.00</strain>
        <tissue evidence="4">Whole body</tissue>
    </source>
</reference>
<evidence type="ECO:0000313" key="3">
    <source>
        <dbReference type="Proteomes" id="UP000504633"/>
    </source>
</evidence>
<keyword evidence="3" id="KW-1185">Reference proteome</keyword>
<protein>
    <submittedName>
        <fullName evidence="4">Uncharacterized protein LOC111596738</fullName>
    </submittedName>
</protein>
<name>A0A6J1LK06_DROHY</name>
<dbReference type="KEGG" id="dhe:111596738"/>
<dbReference type="InterPro" id="IPR031827">
    <property type="entry name" value="DUF4746"/>
</dbReference>
<feature type="domain" description="DUF4746" evidence="2">
    <location>
        <begin position="21"/>
        <end position="202"/>
    </location>
</feature>
<dbReference type="AlphaFoldDB" id="A0A6J1LK06"/>